<sequence length="83" mass="9529">MLNCYLSICPSSPLGLNPCKSFLELIFTALPWDFKRLMPLDIPVTTRRNRRMANATNPAATAIDRIVAPKSIWPMSFIRFWQC</sequence>
<accession>A9B9T6</accession>
<gene>
    <name evidence="1" type="ordered locus">P9211_06671</name>
</gene>
<dbReference type="EMBL" id="CP000878">
    <property type="protein sequence ID" value="ABX08598.1"/>
    <property type="molecule type" value="Genomic_DNA"/>
</dbReference>
<name>A9B9T6_PROM4</name>
<dbReference type="AlphaFoldDB" id="A9B9T6"/>
<keyword evidence="2" id="KW-1185">Reference proteome</keyword>
<reference evidence="1 2" key="1">
    <citation type="journal article" date="2007" name="PLoS Genet.">
        <title>Patterns and implications of gene gain and loss in the evolution of Prochlorococcus.</title>
        <authorList>
            <person name="Kettler G.C."/>
            <person name="Martiny A.C."/>
            <person name="Huang K."/>
            <person name="Zucker J."/>
            <person name="Coleman M.L."/>
            <person name="Rodrigue S."/>
            <person name="Chen F."/>
            <person name="Lapidus A."/>
            <person name="Ferriera S."/>
            <person name="Johnson J."/>
            <person name="Steglich C."/>
            <person name="Church G.M."/>
            <person name="Richardson P."/>
            <person name="Chisholm S.W."/>
        </authorList>
    </citation>
    <scope>NUCLEOTIDE SEQUENCE [LARGE SCALE GENOMIC DNA]</scope>
    <source>
        <strain evidence="2">MIT 9211</strain>
    </source>
</reference>
<dbReference type="KEGG" id="pmj:P9211_06671"/>
<evidence type="ECO:0000313" key="2">
    <source>
        <dbReference type="Proteomes" id="UP000000788"/>
    </source>
</evidence>
<dbReference type="HOGENOM" id="CLU_2539844_0_0_3"/>
<organism evidence="1 2">
    <name type="scientific">Prochlorococcus marinus (strain MIT 9211)</name>
    <dbReference type="NCBI Taxonomy" id="93059"/>
    <lineage>
        <taxon>Bacteria</taxon>
        <taxon>Bacillati</taxon>
        <taxon>Cyanobacteriota</taxon>
        <taxon>Cyanophyceae</taxon>
        <taxon>Synechococcales</taxon>
        <taxon>Prochlorococcaceae</taxon>
        <taxon>Prochlorococcus</taxon>
    </lineage>
</organism>
<protein>
    <submittedName>
        <fullName evidence="1">Uncharacterized protein</fullName>
    </submittedName>
</protein>
<evidence type="ECO:0000313" key="1">
    <source>
        <dbReference type="EMBL" id="ABX08598.1"/>
    </source>
</evidence>
<proteinExistence type="predicted"/>
<dbReference type="Proteomes" id="UP000000788">
    <property type="component" value="Chromosome"/>
</dbReference>